<keyword evidence="4" id="KW-1185">Reference proteome</keyword>
<feature type="coiled-coil region" evidence="1">
    <location>
        <begin position="29"/>
        <end position="56"/>
    </location>
</feature>
<proteinExistence type="predicted"/>
<dbReference type="AlphaFoldDB" id="J7IW07"/>
<sequence length="456" mass="52708">MSAEFGVILRDVRAILLESAILKLQDIPLEKLIALLNKQYIKVEVAEEQKEEAEKKWVKNFKEFQDFLFKDDLKYSHKPKQLNIIMFRLGSYAFRIEDSCFHHEYEAEIFAFVYPGIDIVNIFFTNIIIGDLAVDELIFLRKIIQYDKKKIDFNFQGFFQAFNPPKYKSFSQLNNAIYQTFVSETISKKYAGDPENPAESENLCKKKLMLLEVQGIDNVEESLGLFEKIESKYARELYGLLVSDEGYPFIPQRFALNHLKDNFGSREHFRIYVSNTGVLLVNLLNTELHKNYEKYQLRIADCFKDYEAEDRFGSHPDIAGLEHGALLAMERASILSVIIQDYLKKDFYSVDNSMKDIIENRKNLIEIINKATNINIDAMSELTDIILDKLGINGFVKKAREKLEFAEDAIQIKYQRRLSVVTAIIAVSGVFFTAIAIPEIKDCIISLCKYLMSLGN</sequence>
<evidence type="ECO:0000256" key="1">
    <source>
        <dbReference type="SAM" id="Coils"/>
    </source>
</evidence>
<evidence type="ECO:0000313" key="3">
    <source>
        <dbReference type="EMBL" id="AFQ45925.1"/>
    </source>
</evidence>
<gene>
    <name evidence="3" type="ordered locus">Desmer_4095</name>
</gene>
<dbReference type="Proteomes" id="UP000005262">
    <property type="component" value="Chromosome"/>
</dbReference>
<keyword evidence="2" id="KW-0472">Membrane</keyword>
<keyword evidence="2" id="KW-0812">Transmembrane</keyword>
<dbReference type="eggNOG" id="ENOG5033XM4">
    <property type="taxonomic scope" value="Bacteria"/>
</dbReference>
<protein>
    <submittedName>
        <fullName evidence="3">Uncharacterized protein</fullName>
    </submittedName>
</protein>
<name>J7IW07_DESMD</name>
<accession>J7IW07</accession>
<dbReference type="OrthoDB" id="2078426at2"/>
<keyword evidence="1" id="KW-0175">Coiled coil</keyword>
<reference evidence="3 4" key="1">
    <citation type="journal article" date="2012" name="J. Bacteriol.">
        <title>Complete genome sequences of Desulfosporosinus orientis DSM765T, Desulfosporosinus youngiae DSM17734T, Desulfosporosinus meridiei DSM13257T, and Desulfosporosinus acidiphilus DSM22704T.</title>
        <authorList>
            <person name="Pester M."/>
            <person name="Brambilla E."/>
            <person name="Alazard D."/>
            <person name="Rattei T."/>
            <person name="Weinmaier T."/>
            <person name="Han J."/>
            <person name="Lucas S."/>
            <person name="Lapidus A."/>
            <person name="Cheng J.F."/>
            <person name="Goodwin L."/>
            <person name="Pitluck S."/>
            <person name="Peters L."/>
            <person name="Ovchinnikova G."/>
            <person name="Teshima H."/>
            <person name="Detter J.C."/>
            <person name="Han C.S."/>
            <person name="Tapia R."/>
            <person name="Land M.L."/>
            <person name="Hauser L."/>
            <person name="Kyrpides N.C."/>
            <person name="Ivanova N.N."/>
            <person name="Pagani I."/>
            <person name="Huntmann M."/>
            <person name="Wei C.L."/>
            <person name="Davenport K.W."/>
            <person name="Daligault H."/>
            <person name="Chain P.S."/>
            <person name="Chen A."/>
            <person name="Mavromatis K."/>
            <person name="Markowitz V."/>
            <person name="Szeto E."/>
            <person name="Mikhailova N."/>
            <person name="Pati A."/>
            <person name="Wagner M."/>
            <person name="Woyke T."/>
            <person name="Ollivier B."/>
            <person name="Klenk H.P."/>
            <person name="Spring S."/>
            <person name="Loy A."/>
        </authorList>
    </citation>
    <scope>NUCLEOTIDE SEQUENCE [LARGE SCALE GENOMIC DNA]</scope>
    <source>
        <strain evidence="4">ATCC BAA-275 / DSM 13257 / NCIMB 13706 / S10</strain>
    </source>
</reference>
<evidence type="ECO:0000256" key="2">
    <source>
        <dbReference type="SAM" id="Phobius"/>
    </source>
</evidence>
<reference evidence="4" key="2">
    <citation type="submission" date="2012-08" db="EMBL/GenBank/DDBJ databases">
        <title>Finished genome of Desulfosporosinus meridiei DSM 13257.</title>
        <authorList>
            <person name="Huntemann M."/>
            <person name="Wei C.-L."/>
            <person name="Han J."/>
            <person name="Detter J.C."/>
            <person name="Han C."/>
            <person name="Davenport K."/>
            <person name="Daligault H."/>
            <person name="Erkkila T."/>
            <person name="Gu W."/>
            <person name="Munk A.C.C."/>
            <person name="Teshima H."/>
            <person name="Xu Y."/>
            <person name="Chain P."/>
            <person name="Tapia R."/>
            <person name="Chen A."/>
            <person name="Krypides N."/>
            <person name="Mavromatis K."/>
            <person name="Markowitz V."/>
            <person name="Szeto E."/>
            <person name="Ivanova N."/>
            <person name="Mikhailova N."/>
            <person name="Ovchinnikova G."/>
            <person name="Pagani I."/>
            <person name="Pati A."/>
            <person name="Goodwin L."/>
            <person name="Peters L."/>
            <person name="Pitluck S."/>
            <person name="Woyke T."/>
            <person name="Pester M."/>
            <person name="Spring S."/>
            <person name="Ollivier B."/>
            <person name="Rattei T."/>
            <person name="Klenk H.-P."/>
            <person name="Wagner M."/>
            <person name="Loy A."/>
        </authorList>
    </citation>
    <scope>NUCLEOTIDE SEQUENCE [LARGE SCALE GENOMIC DNA]</scope>
    <source>
        <strain evidence="4">ATCC BAA-275 / DSM 13257 / NCIMB 13706 / S10</strain>
    </source>
</reference>
<feature type="transmembrane region" description="Helical" evidence="2">
    <location>
        <begin position="418"/>
        <end position="437"/>
    </location>
</feature>
<dbReference type="RefSeq" id="WP_014904834.1">
    <property type="nucleotide sequence ID" value="NC_018515.1"/>
</dbReference>
<keyword evidence="2" id="KW-1133">Transmembrane helix</keyword>
<dbReference type="KEGG" id="dmi:Desmer_4095"/>
<evidence type="ECO:0000313" key="4">
    <source>
        <dbReference type="Proteomes" id="UP000005262"/>
    </source>
</evidence>
<dbReference type="EMBL" id="CP003629">
    <property type="protein sequence ID" value="AFQ45925.1"/>
    <property type="molecule type" value="Genomic_DNA"/>
</dbReference>
<dbReference type="HOGENOM" id="CLU_599542_0_0_9"/>
<organism evidence="3 4">
    <name type="scientific">Desulfosporosinus meridiei (strain ATCC BAA-275 / DSM 13257 / KCTC 12902 / NCIMB 13706 / S10)</name>
    <dbReference type="NCBI Taxonomy" id="768704"/>
    <lineage>
        <taxon>Bacteria</taxon>
        <taxon>Bacillati</taxon>
        <taxon>Bacillota</taxon>
        <taxon>Clostridia</taxon>
        <taxon>Eubacteriales</taxon>
        <taxon>Desulfitobacteriaceae</taxon>
        <taxon>Desulfosporosinus</taxon>
    </lineage>
</organism>